<organism evidence="2 3">
    <name type="scientific">Priapulus caudatus</name>
    <name type="common">Priapulid worm</name>
    <dbReference type="NCBI Taxonomy" id="37621"/>
    <lineage>
        <taxon>Eukaryota</taxon>
        <taxon>Metazoa</taxon>
        <taxon>Ecdysozoa</taxon>
        <taxon>Scalidophora</taxon>
        <taxon>Priapulida</taxon>
        <taxon>Priapulimorpha</taxon>
        <taxon>Priapulimorphida</taxon>
        <taxon>Priapulidae</taxon>
        <taxon>Priapulus</taxon>
    </lineage>
</organism>
<evidence type="ECO:0000313" key="2">
    <source>
        <dbReference type="Proteomes" id="UP000695022"/>
    </source>
</evidence>
<protein>
    <submittedName>
        <fullName evidence="3">Suppressor of fused homolog</fullName>
    </submittedName>
</protein>
<dbReference type="PANTHER" id="PTHR10928">
    <property type="entry name" value="SUPPRESSOR OF FUSED"/>
    <property type="match status" value="1"/>
</dbReference>
<dbReference type="RefSeq" id="XP_014670811.1">
    <property type="nucleotide sequence ID" value="XM_014815325.1"/>
</dbReference>
<gene>
    <name evidence="3" type="primary">LOC106811623</name>
</gene>
<dbReference type="SUPFAM" id="SSF103359">
    <property type="entry name" value="Suppressor of Fused, N-terminal domain"/>
    <property type="match status" value="1"/>
</dbReference>
<sequence>MYSNAGDERRGVPPHWHYVSFGLSDLHGDGRVHESNTTGLSGFGFELTFRLLRESWEVVPPTWPATVLQSLARYVFQSENTFVPGG</sequence>
<reference evidence="3" key="1">
    <citation type="submission" date="2025-08" db="UniProtKB">
        <authorList>
            <consortium name="RefSeq"/>
        </authorList>
    </citation>
    <scope>IDENTIFICATION</scope>
</reference>
<dbReference type="GeneID" id="106811623"/>
<dbReference type="Pfam" id="PF05076">
    <property type="entry name" value="SUFU"/>
    <property type="match status" value="1"/>
</dbReference>
<dbReference type="InterPro" id="IPR007768">
    <property type="entry name" value="Suppressor_of_fused"/>
</dbReference>
<feature type="domain" description="Suppressor of fused-like" evidence="1">
    <location>
        <begin position="10"/>
        <end position="85"/>
    </location>
</feature>
<keyword evidence="2" id="KW-1185">Reference proteome</keyword>
<dbReference type="Proteomes" id="UP000695022">
    <property type="component" value="Unplaced"/>
</dbReference>
<dbReference type="InterPro" id="IPR037181">
    <property type="entry name" value="SUFU_N"/>
</dbReference>
<proteinExistence type="predicted"/>
<name>A0ABM1EF40_PRICU</name>
<dbReference type="InterPro" id="IPR020941">
    <property type="entry name" value="SUFU-like_domain"/>
</dbReference>
<accession>A0ABM1EF40</accession>
<evidence type="ECO:0000259" key="1">
    <source>
        <dbReference type="Pfam" id="PF05076"/>
    </source>
</evidence>
<evidence type="ECO:0000313" key="3">
    <source>
        <dbReference type="RefSeq" id="XP_014670811.1"/>
    </source>
</evidence>
<dbReference type="PANTHER" id="PTHR10928:SF2">
    <property type="entry name" value="SUPPRESSOR OF FUSED HOMOLOG"/>
    <property type="match status" value="1"/>
</dbReference>